<dbReference type="FunFam" id="1.10.630.10:FF:000018">
    <property type="entry name" value="Cytochrome P450 monooxygenase"/>
    <property type="match status" value="1"/>
</dbReference>
<keyword evidence="9" id="KW-1185">Reference proteome</keyword>
<dbReference type="PROSITE" id="PS00086">
    <property type="entry name" value="CYTOCHROME_P450"/>
    <property type="match status" value="1"/>
</dbReference>
<dbReference type="AlphaFoldDB" id="A0A931EW02"/>
<gene>
    <name evidence="8" type="ORF">ITP53_02860</name>
</gene>
<dbReference type="GO" id="GO:0006707">
    <property type="term" value="P:cholesterol catabolic process"/>
    <property type="evidence" value="ECO:0007669"/>
    <property type="project" value="TreeGrafter"/>
</dbReference>
<dbReference type="InterPro" id="IPR017972">
    <property type="entry name" value="Cyt_P450_CS"/>
</dbReference>
<dbReference type="SUPFAM" id="SSF48264">
    <property type="entry name" value="Cytochrome P450"/>
    <property type="match status" value="1"/>
</dbReference>
<proteinExistence type="inferred from homology"/>
<evidence type="ECO:0000256" key="2">
    <source>
        <dbReference type="ARBA" id="ARBA00022617"/>
    </source>
</evidence>
<evidence type="ECO:0000256" key="7">
    <source>
        <dbReference type="SAM" id="MobiDB-lite"/>
    </source>
</evidence>
<keyword evidence="4" id="KW-0560">Oxidoreductase</keyword>
<evidence type="ECO:0000256" key="4">
    <source>
        <dbReference type="ARBA" id="ARBA00023002"/>
    </source>
</evidence>
<dbReference type="EMBL" id="JADOGI010000005">
    <property type="protein sequence ID" value="MBF8184700.1"/>
    <property type="molecule type" value="Genomic_DNA"/>
</dbReference>
<keyword evidence="5" id="KW-0408">Iron</keyword>
<dbReference type="InterPro" id="IPR008715">
    <property type="entry name" value="SAM-MeTfrase_NodS-like"/>
</dbReference>
<dbReference type="SUPFAM" id="SSF53335">
    <property type="entry name" value="S-adenosyl-L-methionine-dependent methyltransferases"/>
    <property type="match status" value="1"/>
</dbReference>
<dbReference type="Pfam" id="PF05401">
    <property type="entry name" value="NodS"/>
    <property type="match status" value="1"/>
</dbReference>
<evidence type="ECO:0000256" key="6">
    <source>
        <dbReference type="ARBA" id="ARBA00023033"/>
    </source>
</evidence>
<dbReference type="Pfam" id="PF00067">
    <property type="entry name" value="p450"/>
    <property type="match status" value="1"/>
</dbReference>
<evidence type="ECO:0000256" key="3">
    <source>
        <dbReference type="ARBA" id="ARBA00022723"/>
    </source>
</evidence>
<dbReference type="GO" id="GO:0009312">
    <property type="term" value="P:oligosaccharide biosynthetic process"/>
    <property type="evidence" value="ECO:0007669"/>
    <property type="project" value="InterPro"/>
</dbReference>
<dbReference type="PRINTS" id="PR00359">
    <property type="entry name" value="BP450"/>
</dbReference>
<dbReference type="InterPro" id="IPR036396">
    <property type="entry name" value="Cyt_P450_sf"/>
</dbReference>
<evidence type="ECO:0000256" key="5">
    <source>
        <dbReference type="ARBA" id="ARBA00023004"/>
    </source>
</evidence>
<sequence>MSTIHDRLHRMFFRVVSLLPASDHGRFLRHYFEWVHHVPDPWRYDTEPYEIEKYERTLQHVPRRACRRVLDVGCSEGAFTRRLAGAYPGAECWGVDVSDRAVIRAAAGVARFAALDFLNEDPGGTFDLVICAETLYYVGRGERLRLVFGRFRSFMVPGAVLVLVHEWPEARRLYQHLDEDPFFRKVSEHPYEHPVRSYAVTVYERVEPASRDRAAPLRIPSTAPMARLSGRLQALVQGRVGGGHGSASAEIRGTRTILGHASVSSNPYSPGHAVRSDRRLPVVGVGTGVGTFRRSRPPSRLPVATNGASASRTGRGACTVHRNPGPGQESHMNMTIEQAGLMLADPASYTDEARLHQALALLRGQAPVHLVAAPGYRPFYAVTRHADIMQIERDNALWLNEPRPILAKREFEELARGRAAEGIALKTLVHMDDPEHRVVRAIGADWFRPKAMRALEARVQDLARRYVDRMADYGGECDFATRIAVHYPLYVILSLLGLPESDFPRMLKLTQELFGGADEENRRGASAEEQFAVLLDFFAYFKELTATRRAHPTDDLASAIANATVDGRPLDDLQTASYYVIIATAGHDTTSSTVAGGLHALIEHPGQLAWLRANPDLLPLAVDEMIRWVTPVKEFMRTAAADTSLNGVQISAGESVLLSYPSANRDEAVFSDPFRFDVGRDPNRHLAFGFGVHYCLGAALARMELRALFAELLPRLDTVELAGQPEWTATTFVGGIKHLPIRYKLRR</sequence>
<evidence type="ECO:0000313" key="8">
    <source>
        <dbReference type="EMBL" id="MBF8184700.1"/>
    </source>
</evidence>
<dbReference type="PRINTS" id="PR00385">
    <property type="entry name" value="P450"/>
</dbReference>
<dbReference type="GO" id="GO:0008757">
    <property type="term" value="F:S-adenosylmethionine-dependent methyltransferase activity"/>
    <property type="evidence" value="ECO:0007669"/>
    <property type="project" value="InterPro"/>
</dbReference>
<dbReference type="GO" id="GO:0005506">
    <property type="term" value="F:iron ion binding"/>
    <property type="evidence" value="ECO:0007669"/>
    <property type="project" value="InterPro"/>
</dbReference>
<dbReference type="GO" id="GO:0036199">
    <property type="term" value="F:cholest-4-en-3-one 26-monooxygenase activity"/>
    <property type="evidence" value="ECO:0007669"/>
    <property type="project" value="TreeGrafter"/>
</dbReference>
<dbReference type="CDD" id="cd02440">
    <property type="entry name" value="AdoMet_MTases"/>
    <property type="match status" value="1"/>
</dbReference>
<dbReference type="CDD" id="cd11033">
    <property type="entry name" value="CYP142-like"/>
    <property type="match status" value="1"/>
</dbReference>
<feature type="region of interest" description="Disordered" evidence="7">
    <location>
        <begin position="288"/>
        <end position="317"/>
    </location>
</feature>
<comment type="similarity">
    <text evidence="1">Belongs to the cytochrome P450 family.</text>
</comment>
<reference evidence="8" key="1">
    <citation type="submission" date="2020-11" db="EMBL/GenBank/DDBJ databases">
        <title>Whole-genome analyses of Nonomuraea sp. K274.</title>
        <authorList>
            <person name="Veyisoglu A."/>
        </authorList>
    </citation>
    <scope>NUCLEOTIDE SEQUENCE</scope>
    <source>
        <strain evidence="8">K274</strain>
    </source>
</reference>
<dbReference type="InterPro" id="IPR002397">
    <property type="entry name" value="Cyt_P450_B"/>
</dbReference>
<dbReference type="InterPro" id="IPR029063">
    <property type="entry name" value="SAM-dependent_MTases_sf"/>
</dbReference>
<dbReference type="PANTHER" id="PTHR46696:SF4">
    <property type="entry name" value="BIOTIN BIOSYNTHESIS CYTOCHROME P450"/>
    <property type="match status" value="1"/>
</dbReference>
<name>A0A931EW02_9ACTN</name>
<keyword evidence="6" id="KW-0503">Monooxygenase</keyword>
<dbReference type="Proteomes" id="UP000605361">
    <property type="component" value="Unassembled WGS sequence"/>
</dbReference>
<dbReference type="PANTHER" id="PTHR46696">
    <property type="entry name" value="P450, PUTATIVE (EUROFUNG)-RELATED"/>
    <property type="match status" value="1"/>
</dbReference>
<protein>
    <submittedName>
        <fullName evidence="8">Cytochrome P450</fullName>
    </submittedName>
</protein>
<evidence type="ECO:0000313" key="9">
    <source>
        <dbReference type="Proteomes" id="UP000605361"/>
    </source>
</evidence>
<organism evidence="8 9">
    <name type="scientific">Nonomuraea cypriaca</name>
    <dbReference type="NCBI Taxonomy" id="1187855"/>
    <lineage>
        <taxon>Bacteria</taxon>
        <taxon>Bacillati</taxon>
        <taxon>Actinomycetota</taxon>
        <taxon>Actinomycetes</taxon>
        <taxon>Streptosporangiales</taxon>
        <taxon>Streptosporangiaceae</taxon>
        <taxon>Nonomuraea</taxon>
    </lineage>
</organism>
<dbReference type="GO" id="GO:0020037">
    <property type="term" value="F:heme binding"/>
    <property type="evidence" value="ECO:0007669"/>
    <property type="project" value="InterPro"/>
</dbReference>
<accession>A0A931EW02</accession>
<dbReference type="InterPro" id="IPR001128">
    <property type="entry name" value="Cyt_P450"/>
</dbReference>
<dbReference type="Gene3D" id="1.10.630.10">
    <property type="entry name" value="Cytochrome P450"/>
    <property type="match status" value="1"/>
</dbReference>
<evidence type="ECO:0000256" key="1">
    <source>
        <dbReference type="ARBA" id="ARBA00010617"/>
    </source>
</evidence>
<dbReference type="GO" id="GO:0008395">
    <property type="term" value="F:steroid hydroxylase activity"/>
    <property type="evidence" value="ECO:0007669"/>
    <property type="project" value="TreeGrafter"/>
</dbReference>
<keyword evidence="3" id="KW-0479">Metal-binding</keyword>
<comment type="caution">
    <text evidence="8">The sequence shown here is derived from an EMBL/GenBank/DDBJ whole genome shotgun (WGS) entry which is preliminary data.</text>
</comment>
<keyword evidence="2" id="KW-0349">Heme</keyword>
<dbReference type="Gene3D" id="3.40.50.150">
    <property type="entry name" value="Vaccinia Virus protein VP39"/>
    <property type="match status" value="1"/>
</dbReference>